<dbReference type="InterPro" id="IPR036873">
    <property type="entry name" value="Rhodanese-like_dom_sf"/>
</dbReference>
<keyword evidence="3" id="KW-1185">Reference proteome</keyword>
<dbReference type="Proteomes" id="UP000887116">
    <property type="component" value="Unassembled WGS sequence"/>
</dbReference>
<dbReference type="SMART" id="SM00450">
    <property type="entry name" value="RHOD"/>
    <property type="match status" value="1"/>
</dbReference>
<dbReference type="AlphaFoldDB" id="A0A8X6LGN0"/>
<evidence type="ECO:0000313" key="2">
    <source>
        <dbReference type="EMBL" id="GFR10121.1"/>
    </source>
</evidence>
<dbReference type="SUPFAM" id="SSF52821">
    <property type="entry name" value="Rhodanese/Cell cycle control phosphatase"/>
    <property type="match status" value="1"/>
</dbReference>
<dbReference type="PROSITE" id="PS50206">
    <property type="entry name" value="RHODANESE_3"/>
    <property type="match status" value="1"/>
</dbReference>
<dbReference type="Gene3D" id="3.40.250.10">
    <property type="entry name" value="Rhodanese-like domain"/>
    <property type="match status" value="1"/>
</dbReference>
<protein>
    <recommendedName>
        <fullName evidence="1">Rhodanese domain-containing protein</fullName>
    </recommendedName>
</protein>
<dbReference type="OrthoDB" id="566238at2759"/>
<dbReference type="Pfam" id="PF00581">
    <property type="entry name" value="Rhodanese"/>
    <property type="match status" value="1"/>
</dbReference>
<proteinExistence type="predicted"/>
<evidence type="ECO:0000313" key="3">
    <source>
        <dbReference type="Proteomes" id="UP000887116"/>
    </source>
</evidence>
<accession>A0A8X6LGN0</accession>
<evidence type="ECO:0000259" key="1">
    <source>
        <dbReference type="PROSITE" id="PS50206"/>
    </source>
</evidence>
<dbReference type="InterPro" id="IPR001763">
    <property type="entry name" value="Rhodanese-like_dom"/>
</dbReference>
<name>A0A8X6LGN0_TRICU</name>
<reference evidence="2" key="1">
    <citation type="submission" date="2020-07" db="EMBL/GenBank/DDBJ databases">
        <title>Multicomponent nature underlies the extraordinary mechanical properties of spider dragline silk.</title>
        <authorList>
            <person name="Kono N."/>
            <person name="Nakamura H."/>
            <person name="Mori M."/>
            <person name="Yoshida Y."/>
            <person name="Ohtoshi R."/>
            <person name="Malay A.D."/>
            <person name="Moran D.A.P."/>
            <person name="Tomita M."/>
            <person name="Numata K."/>
            <person name="Arakawa K."/>
        </authorList>
    </citation>
    <scope>NUCLEOTIDE SEQUENCE</scope>
</reference>
<sequence>MADKLKVIEYENLKDKVLGGELVLIDVREPAELKDDGKIPNSVNIPLGQIGDAFKMPETDFKSKYGIPKPDAEAESFVLSCRSGKRATDAFQKLSSLGYNNVAVYCGSFQDWVKKGGPVEK</sequence>
<dbReference type="PANTHER" id="PTHR44086">
    <property type="entry name" value="THIOSULFATE SULFURTRANSFERASE RDL2, MITOCHONDRIAL-RELATED"/>
    <property type="match status" value="1"/>
</dbReference>
<dbReference type="EMBL" id="BMAO01016648">
    <property type="protein sequence ID" value="GFR10121.1"/>
    <property type="molecule type" value="Genomic_DNA"/>
</dbReference>
<feature type="domain" description="Rhodanese" evidence="1">
    <location>
        <begin position="18"/>
        <end position="121"/>
    </location>
</feature>
<dbReference type="PANTHER" id="PTHR44086:SF10">
    <property type="entry name" value="THIOSULFATE SULFURTRANSFERASE_RHODANESE-LIKE DOMAIN-CONTAINING PROTEIN 3"/>
    <property type="match status" value="1"/>
</dbReference>
<comment type="caution">
    <text evidence="2">The sequence shown here is derived from an EMBL/GenBank/DDBJ whole genome shotgun (WGS) entry which is preliminary data.</text>
</comment>
<gene>
    <name evidence="2" type="ORF">TNCT_576281</name>
</gene>
<organism evidence="2 3">
    <name type="scientific">Trichonephila clavata</name>
    <name type="common">Joro spider</name>
    <name type="synonym">Nephila clavata</name>
    <dbReference type="NCBI Taxonomy" id="2740835"/>
    <lineage>
        <taxon>Eukaryota</taxon>
        <taxon>Metazoa</taxon>
        <taxon>Ecdysozoa</taxon>
        <taxon>Arthropoda</taxon>
        <taxon>Chelicerata</taxon>
        <taxon>Arachnida</taxon>
        <taxon>Araneae</taxon>
        <taxon>Araneomorphae</taxon>
        <taxon>Entelegynae</taxon>
        <taxon>Araneoidea</taxon>
        <taxon>Nephilidae</taxon>
        <taxon>Trichonephila</taxon>
    </lineage>
</organism>